<evidence type="ECO:0000313" key="2">
    <source>
        <dbReference type="Proteomes" id="UP001066276"/>
    </source>
</evidence>
<protein>
    <submittedName>
        <fullName evidence="1">Uncharacterized protein</fullName>
    </submittedName>
</protein>
<proteinExistence type="predicted"/>
<keyword evidence="2" id="KW-1185">Reference proteome</keyword>
<sequence length="67" mass="7601">MTLTFGPNHEQRHENPSKAVTSLVQLTPFINLLLTPETPVIQRFTLRLCEYCNNPNTVSLCQTSNVE</sequence>
<dbReference type="AlphaFoldDB" id="A0AAV7KSF8"/>
<dbReference type="Proteomes" id="UP001066276">
    <property type="component" value="Chromosome 12"/>
</dbReference>
<comment type="caution">
    <text evidence="1">The sequence shown here is derived from an EMBL/GenBank/DDBJ whole genome shotgun (WGS) entry which is preliminary data.</text>
</comment>
<name>A0AAV7KSF8_PLEWA</name>
<accession>A0AAV7KSF8</accession>
<gene>
    <name evidence="1" type="ORF">NDU88_001058</name>
</gene>
<reference evidence="1" key="1">
    <citation type="journal article" date="2022" name="bioRxiv">
        <title>Sequencing and chromosome-scale assembly of the giantPleurodeles waltlgenome.</title>
        <authorList>
            <person name="Brown T."/>
            <person name="Elewa A."/>
            <person name="Iarovenko S."/>
            <person name="Subramanian E."/>
            <person name="Araus A.J."/>
            <person name="Petzold A."/>
            <person name="Susuki M."/>
            <person name="Suzuki K.-i.T."/>
            <person name="Hayashi T."/>
            <person name="Toyoda A."/>
            <person name="Oliveira C."/>
            <person name="Osipova E."/>
            <person name="Leigh N.D."/>
            <person name="Simon A."/>
            <person name="Yun M.H."/>
        </authorList>
    </citation>
    <scope>NUCLEOTIDE SEQUENCE</scope>
    <source>
        <strain evidence="1">20211129_DDA</strain>
        <tissue evidence="1">Liver</tissue>
    </source>
</reference>
<organism evidence="1 2">
    <name type="scientific">Pleurodeles waltl</name>
    <name type="common">Iberian ribbed newt</name>
    <dbReference type="NCBI Taxonomy" id="8319"/>
    <lineage>
        <taxon>Eukaryota</taxon>
        <taxon>Metazoa</taxon>
        <taxon>Chordata</taxon>
        <taxon>Craniata</taxon>
        <taxon>Vertebrata</taxon>
        <taxon>Euteleostomi</taxon>
        <taxon>Amphibia</taxon>
        <taxon>Batrachia</taxon>
        <taxon>Caudata</taxon>
        <taxon>Salamandroidea</taxon>
        <taxon>Salamandridae</taxon>
        <taxon>Pleurodelinae</taxon>
        <taxon>Pleurodeles</taxon>
    </lineage>
</organism>
<evidence type="ECO:0000313" key="1">
    <source>
        <dbReference type="EMBL" id="KAJ1080869.1"/>
    </source>
</evidence>
<dbReference type="EMBL" id="JANPWB010000016">
    <property type="protein sequence ID" value="KAJ1080869.1"/>
    <property type="molecule type" value="Genomic_DNA"/>
</dbReference>